<dbReference type="EMBL" id="CP042913">
    <property type="protein sequence ID" value="QEG33711.1"/>
    <property type="molecule type" value="Genomic_DNA"/>
</dbReference>
<feature type="transmembrane region" description="Helical" evidence="10">
    <location>
        <begin position="191"/>
        <end position="212"/>
    </location>
</feature>
<dbReference type="GO" id="GO:0043952">
    <property type="term" value="P:protein transport by the Sec complex"/>
    <property type="evidence" value="ECO:0007669"/>
    <property type="project" value="UniProtKB-UniRule"/>
</dbReference>
<reference evidence="14 15" key="1">
    <citation type="submission" date="2019-08" db="EMBL/GenBank/DDBJ databases">
        <title>Deep-cultivation of Planctomycetes and their phenomic and genomic characterization uncovers novel biology.</title>
        <authorList>
            <person name="Wiegand S."/>
            <person name="Jogler M."/>
            <person name="Boedeker C."/>
            <person name="Pinto D."/>
            <person name="Vollmers J."/>
            <person name="Rivas-Marin E."/>
            <person name="Kohn T."/>
            <person name="Peeters S.H."/>
            <person name="Heuer A."/>
            <person name="Rast P."/>
            <person name="Oberbeckmann S."/>
            <person name="Bunk B."/>
            <person name="Jeske O."/>
            <person name="Meyerdierks A."/>
            <person name="Storesund J.E."/>
            <person name="Kallscheuer N."/>
            <person name="Luecker S."/>
            <person name="Lage O.M."/>
            <person name="Pohl T."/>
            <person name="Merkel B.J."/>
            <person name="Hornburger P."/>
            <person name="Mueller R.-W."/>
            <person name="Bruemmer F."/>
            <person name="Labrenz M."/>
            <person name="Spormann A.M."/>
            <person name="Op den Camp H."/>
            <person name="Overmann J."/>
            <person name="Amann R."/>
            <person name="Jetten M.S.M."/>
            <person name="Mascher T."/>
            <person name="Medema M.H."/>
            <person name="Devos D.P."/>
            <person name="Kaster A.-K."/>
            <person name="Ovreas L."/>
            <person name="Rohde M."/>
            <person name="Galperin M.Y."/>
            <person name="Jogler C."/>
        </authorList>
    </citation>
    <scope>NUCLEOTIDE SEQUENCE [LARGE SCALE GENOMIC DNA]</scope>
    <source>
        <strain evidence="14 15">Pr1d</strain>
    </source>
</reference>
<gene>
    <name evidence="10 14" type="primary">secY</name>
    <name evidence="14" type="ORF">Pr1d_09760</name>
</gene>
<evidence type="ECO:0000256" key="6">
    <source>
        <dbReference type="ARBA" id="ARBA00022989"/>
    </source>
</evidence>
<evidence type="ECO:0000256" key="3">
    <source>
        <dbReference type="ARBA" id="ARBA00022448"/>
    </source>
</evidence>
<feature type="transmembrane region" description="Helical" evidence="10">
    <location>
        <begin position="421"/>
        <end position="439"/>
    </location>
</feature>
<evidence type="ECO:0000313" key="14">
    <source>
        <dbReference type="EMBL" id="QEG33711.1"/>
    </source>
</evidence>
<feature type="transmembrane region" description="Helical" evidence="10">
    <location>
        <begin position="118"/>
        <end position="139"/>
    </location>
</feature>
<keyword evidence="10" id="KW-1003">Cell membrane</keyword>
<dbReference type="PRINTS" id="PR00303">
    <property type="entry name" value="SECYTRNLCASE"/>
</dbReference>
<keyword evidence="3 10" id="KW-0813">Transport</keyword>
<dbReference type="GO" id="GO:0065002">
    <property type="term" value="P:intracellular protein transmembrane transport"/>
    <property type="evidence" value="ECO:0007669"/>
    <property type="project" value="UniProtKB-UniRule"/>
</dbReference>
<feature type="transmembrane region" description="Helical" evidence="10">
    <location>
        <begin position="232"/>
        <end position="251"/>
    </location>
</feature>
<evidence type="ECO:0000256" key="12">
    <source>
        <dbReference type="RuleBase" id="RU003484"/>
    </source>
</evidence>
<dbReference type="InterPro" id="IPR030659">
    <property type="entry name" value="SecY_CS"/>
</dbReference>
<comment type="similarity">
    <text evidence="2 10 13">Belongs to the SecY/SEC61-alpha family.</text>
</comment>
<dbReference type="GO" id="GO:0006605">
    <property type="term" value="P:protein targeting"/>
    <property type="evidence" value="ECO:0007669"/>
    <property type="project" value="UniProtKB-UniRule"/>
</dbReference>
<keyword evidence="15" id="KW-1185">Reference proteome</keyword>
<evidence type="ECO:0000313" key="15">
    <source>
        <dbReference type="Proteomes" id="UP000323917"/>
    </source>
</evidence>
<keyword evidence="5 10" id="KW-0653">Protein transport</keyword>
<name>A0A5B9QHL2_9BACT</name>
<dbReference type="HAMAP" id="MF_01465">
    <property type="entry name" value="SecY"/>
    <property type="match status" value="1"/>
</dbReference>
<comment type="caution">
    <text evidence="10">Lacks conserved residue(s) required for the propagation of feature annotation.</text>
</comment>
<accession>A0A5B9QHL2</accession>
<dbReference type="SUPFAM" id="SSF103491">
    <property type="entry name" value="Preprotein translocase SecY subunit"/>
    <property type="match status" value="1"/>
</dbReference>
<dbReference type="GO" id="GO:0005886">
    <property type="term" value="C:plasma membrane"/>
    <property type="evidence" value="ECO:0007669"/>
    <property type="project" value="UniProtKB-SubCell"/>
</dbReference>
<dbReference type="FunFam" id="1.10.3370.10:FF:000001">
    <property type="entry name" value="Preprotein translocase subunit SecY"/>
    <property type="match status" value="1"/>
</dbReference>
<dbReference type="PANTHER" id="PTHR10906">
    <property type="entry name" value="SECY/SEC61-ALPHA FAMILY MEMBER"/>
    <property type="match status" value="1"/>
</dbReference>
<dbReference type="InterPro" id="IPR026593">
    <property type="entry name" value="SecY"/>
</dbReference>
<dbReference type="PROSITE" id="PS00755">
    <property type="entry name" value="SECY_1"/>
    <property type="match status" value="1"/>
</dbReference>
<dbReference type="OrthoDB" id="9809248at2"/>
<evidence type="ECO:0000256" key="9">
    <source>
        <dbReference type="ARBA" id="ARBA00039733"/>
    </source>
</evidence>
<dbReference type="PROSITE" id="PS00756">
    <property type="entry name" value="SECY_2"/>
    <property type="match status" value="1"/>
</dbReference>
<keyword evidence="4 10" id="KW-0812">Transmembrane</keyword>
<dbReference type="KEGG" id="bgok:Pr1d_09760"/>
<comment type="function">
    <text evidence="10 11">The central subunit of the protein translocation channel SecYEG. Consists of two halves formed by TMs 1-5 and 6-10. These two domains form a lateral gate at the front which open onto the bilayer between TMs 2 and 7, and are clamped together by SecE at the back. The channel is closed by both a pore ring composed of hydrophobic SecY resides and a short helix (helix 2A) on the extracellular side of the membrane which forms a plug. The plug probably moves laterally to allow the channel to open. The ring and the pore may move independently.</text>
</comment>
<dbReference type="PIRSF" id="PIRSF004557">
    <property type="entry name" value="SecY"/>
    <property type="match status" value="1"/>
</dbReference>
<dbReference type="RefSeq" id="WP_148072442.1">
    <property type="nucleotide sequence ID" value="NZ_CP042913.1"/>
</dbReference>
<keyword evidence="7 10" id="KW-0811">Translocation</keyword>
<evidence type="ECO:0000256" key="4">
    <source>
        <dbReference type="ARBA" id="ARBA00022692"/>
    </source>
</evidence>
<feature type="transmembrane region" description="Helical" evidence="10">
    <location>
        <begin position="76"/>
        <end position="98"/>
    </location>
</feature>
<proteinExistence type="inferred from homology"/>
<feature type="transmembrane region" description="Helical" evidence="10">
    <location>
        <begin position="159"/>
        <end position="179"/>
    </location>
</feature>
<dbReference type="Pfam" id="PF00344">
    <property type="entry name" value="SecY"/>
    <property type="match status" value="1"/>
</dbReference>
<feature type="transmembrane region" description="Helical" evidence="10">
    <location>
        <begin position="285"/>
        <end position="306"/>
    </location>
</feature>
<feature type="transmembrane region" description="Helical" evidence="10">
    <location>
        <begin position="333"/>
        <end position="355"/>
    </location>
</feature>
<dbReference type="InterPro" id="IPR023201">
    <property type="entry name" value="SecY_dom_sf"/>
</dbReference>
<dbReference type="Gene3D" id="1.10.3370.10">
    <property type="entry name" value="SecY subunit domain"/>
    <property type="match status" value="1"/>
</dbReference>
<evidence type="ECO:0000256" key="8">
    <source>
        <dbReference type="ARBA" id="ARBA00023136"/>
    </source>
</evidence>
<comment type="subcellular location">
    <subcellularLocation>
        <location evidence="10">Cell membrane</location>
        <topology evidence="10">Multi-pass membrane protein</topology>
    </subcellularLocation>
    <subcellularLocation>
        <location evidence="1 12">Membrane</location>
        <topology evidence="1 12">Multi-pass membrane protein</topology>
    </subcellularLocation>
</comment>
<organism evidence="14 15">
    <name type="scientific">Bythopirellula goksoeyrii</name>
    <dbReference type="NCBI Taxonomy" id="1400387"/>
    <lineage>
        <taxon>Bacteria</taxon>
        <taxon>Pseudomonadati</taxon>
        <taxon>Planctomycetota</taxon>
        <taxon>Planctomycetia</taxon>
        <taxon>Pirellulales</taxon>
        <taxon>Lacipirellulaceae</taxon>
        <taxon>Bythopirellula</taxon>
    </lineage>
</organism>
<keyword evidence="6 10" id="KW-1133">Transmembrane helix</keyword>
<evidence type="ECO:0000256" key="10">
    <source>
        <dbReference type="HAMAP-Rule" id="MF_01465"/>
    </source>
</evidence>
<evidence type="ECO:0000256" key="5">
    <source>
        <dbReference type="ARBA" id="ARBA00022927"/>
    </source>
</evidence>
<evidence type="ECO:0000256" key="11">
    <source>
        <dbReference type="RuleBase" id="RU000537"/>
    </source>
</evidence>
<keyword evidence="8 10" id="KW-0472">Membrane</keyword>
<protein>
    <recommendedName>
        <fullName evidence="9 10">Protein translocase subunit SecY</fullName>
    </recommendedName>
</protein>
<dbReference type="Proteomes" id="UP000323917">
    <property type="component" value="Chromosome"/>
</dbReference>
<evidence type="ECO:0000256" key="2">
    <source>
        <dbReference type="ARBA" id="ARBA00005751"/>
    </source>
</evidence>
<comment type="subunit">
    <text evidence="10">Component of the Sec protein translocase complex. Heterotrimer consisting of SecY, SecE and SecG subunits. The heterotrimers can form oligomers, although 1 heterotrimer is thought to be able to translocate proteins. Interacts with the ribosome. Interacts with SecDF, and other proteins may be involved. Interacts with SecA.</text>
</comment>
<evidence type="ECO:0000256" key="13">
    <source>
        <dbReference type="RuleBase" id="RU004349"/>
    </source>
</evidence>
<evidence type="ECO:0000256" key="7">
    <source>
        <dbReference type="ARBA" id="ARBA00023010"/>
    </source>
</evidence>
<feature type="transmembrane region" description="Helical" evidence="10">
    <location>
        <begin position="387"/>
        <end position="409"/>
    </location>
</feature>
<dbReference type="AlphaFoldDB" id="A0A5B9QHL2"/>
<sequence length="458" mass="50482">MWEKFRVIWQIPELRRKILLTLGLLAIYRLGFQIPLPIVDPVKVQASATSGQSGGMTDVLQQVAVFSASQLTQVTIFGLGIMPYISASIIFQLLGSVYPPLEALQKEGEAGRKKINEYTRYATVLICVIQSWVYVNAYIVPMQLVDAAYLNPDTGSLMFSWKVVAVLTMTAGTVFLMWIGEQIDEFGIGNGISLLIMAGILAAMPGAGYELIKQASLELGGGAGGKLGIEQLLMLAVMFVAVVAGVVYITLGQRRIPMQSAKHVRGRKVYGGTRQYLPLKVNQSGVMPIIFASSLLMLPALIFTQLNNIPWKADGLWDNFFSWASDAFSRDSLTYVLFYVALIYFFCYFWTAITFNPKDVADNLKNYGSFIPGYRPGKRTSDYLEKVMFRITYVGAGFLALVAIIPTVISTSMGVPYRLASFYGGTGLLIAVSVAFDLVQKIDSHLVMRNYSGLLEKS</sequence>
<dbReference type="NCBIfam" id="TIGR00967">
    <property type="entry name" value="3a0501s007"/>
    <property type="match status" value="1"/>
</dbReference>
<evidence type="ECO:0000256" key="1">
    <source>
        <dbReference type="ARBA" id="ARBA00004141"/>
    </source>
</evidence>
<dbReference type="InterPro" id="IPR002208">
    <property type="entry name" value="SecY/SEC61-alpha"/>
</dbReference>